<evidence type="ECO:0000256" key="5">
    <source>
        <dbReference type="ARBA" id="ARBA00023004"/>
    </source>
</evidence>
<sequence>MQDIYSNFEINSDHQFIKYATFYRQSDIGPSIGMECDPAKHHEVRKVLSTGFSAPALKAQMTLVIKYVDQLISQVRKHGSAPEGIVVPKWFLWTTFDIIMELAFGQSLGVVEKEMSDILNGSEGQSHMWVDVLSNSGFQVALGYTMRRQHPLLVRVLTKLLVNEKSKRSREQYIAMARAMATKRMNDKDENKVDLFAHLLGEKGHNTTVDFLAAQGSTLVAAGSETAATFLSATTYYLLSNPEKLDIMKTEVRQAYCSDGQIDGENVKRLVYMNAVIEEGLRIFPPAPFGLPRVCPGAEIDGHWVPKGTIISTAAHATAKDPSYFFLPDGFHPERWLNADHPLYDARFAGDVKEASKPFSLGPRWCIGSHLAYQEIRLIMAKLAWNFDWKFGSANDVDFKRDARLLGLWRPPPLRVCYTPVVREDEE</sequence>
<gene>
    <name evidence="8" type="ORF">IFR04_012937</name>
</gene>
<dbReference type="GO" id="GO:0004497">
    <property type="term" value="F:monooxygenase activity"/>
    <property type="evidence" value="ECO:0007669"/>
    <property type="project" value="UniProtKB-KW"/>
</dbReference>
<dbReference type="SUPFAM" id="SSF48264">
    <property type="entry name" value="Cytochrome P450"/>
    <property type="match status" value="1"/>
</dbReference>
<dbReference type="Proteomes" id="UP000664132">
    <property type="component" value="Unassembled WGS sequence"/>
</dbReference>
<dbReference type="AlphaFoldDB" id="A0A8H7W3L5"/>
<keyword evidence="4 6" id="KW-0479">Metal-binding</keyword>
<dbReference type="Pfam" id="PF00067">
    <property type="entry name" value="p450"/>
    <property type="match status" value="1"/>
</dbReference>
<protein>
    <recommendedName>
        <fullName evidence="10">Cytochrome P450</fullName>
    </recommendedName>
</protein>
<reference evidence="8" key="1">
    <citation type="submission" date="2021-02" db="EMBL/GenBank/DDBJ databases">
        <title>Genome sequence Cadophora malorum strain M34.</title>
        <authorList>
            <person name="Stefanovic E."/>
            <person name="Vu D."/>
            <person name="Scully C."/>
            <person name="Dijksterhuis J."/>
            <person name="Roader J."/>
            <person name="Houbraken J."/>
        </authorList>
    </citation>
    <scope>NUCLEOTIDE SEQUENCE</scope>
    <source>
        <strain evidence="8">M34</strain>
    </source>
</reference>
<keyword evidence="3 6" id="KW-0349">Heme</keyword>
<dbReference type="GO" id="GO:0020037">
    <property type="term" value="F:heme binding"/>
    <property type="evidence" value="ECO:0007669"/>
    <property type="project" value="InterPro"/>
</dbReference>
<proteinExistence type="inferred from homology"/>
<organism evidence="8 9">
    <name type="scientific">Cadophora malorum</name>
    <dbReference type="NCBI Taxonomy" id="108018"/>
    <lineage>
        <taxon>Eukaryota</taxon>
        <taxon>Fungi</taxon>
        <taxon>Dikarya</taxon>
        <taxon>Ascomycota</taxon>
        <taxon>Pezizomycotina</taxon>
        <taxon>Leotiomycetes</taxon>
        <taxon>Helotiales</taxon>
        <taxon>Ploettnerulaceae</taxon>
        <taxon>Cadophora</taxon>
    </lineage>
</organism>
<keyword evidence="7" id="KW-0560">Oxidoreductase</keyword>
<name>A0A8H7W3L5_9HELO</name>
<evidence type="ECO:0000256" key="7">
    <source>
        <dbReference type="RuleBase" id="RU000461"/>
    </source>
</evidence>
<keyword evidence="7" id="KW-0503">Monooxygenase</keyword>
<dbReference type="Gene3D" id="1.10.630.10">
    <property type="entry name" value="Cytochrome P450"/>
    <property type="match status" value="1"/>
</dbReference>
<evidence type="ECO:0000313" key="8">
    <source>
        <dbReference type="EMBL" id="KAG4413922.1"/>
    </source>
</evidence>
<evidence type="ECO:0000256" key="4">
    <source>
        <dbReference type="ARBA" id="ARBA00022723"/>
    </source>
</evidence>
<dbReference type="PRINTS" id="PR00463">
    <property type="entry name" value="EP450I"/>
</dbReference>
<evidence type="ECO:0000256" key="2">
    <source>
        <dbReference type="ARBA" id="ARBA00010617"/>
    </source>
</evidence>
<keyword evidence="5 6" id="KW-0408">Iron</keyword>
<dbReference type="InterPro" id="IPR036396">
    <property type="entry name" value="Cyt_P450_sf"/>
</dbReference>
<dbReference type="PANTHER" id="PTHR24305:SF210">
    <property type="entry name" value="CYTOCHROME P450 MONOOXYGENASE ASQL-RELATED"/>
    <property type="match status" value="1"/>
</dbReference>
<dbReference type="PANTHER" id="PTHR24305">
    <property type="entry name" value="CYTOCHROME P450"/>
    <property type="match status" value="1"/>
</dbReference>
<comment type="similarity">
    <text evidence="2 7">Belongs to the cytochrome P450 family.</text>
</comment>
<comment type="cofactor">
    <cofactor evidence="1 6">
        <name>heme</name>
        <dbReference type="ChEBI" id="CHEBI:30413"/>
    </cofactor>
</comment>
<keyword evidence="9" id="KW-1185">Reference proteome</keyword>
<dbReference type="GO" id="GO:0016705">
    <property type="term" value="F:oxidoreductase activity, acting on paired donors, with incorporation or reduction of molecular oxygen"/>
    <property type="evidence" value="ECO:0007669"/>
    <property type="project" value="InterPro"/>
</dbReference>
<dbReference type="GO" id="GO:0005506">
    <property type="term" value="F:iron ion binding"/>
    <property type="evidence" value="ECO:0007669"/>
    <property type="project" value="InterPro"/>
</dbReference>
<dbReference type="InterPro" id="IPR050121">
    <property type="entry name" value="Cytochrome_P450_monoxygenase"/>
</dbReference>
<dbReference type="InterPro" id="IPR001128">
    <property type="entry name" value="Cyt_P450"/>
</dbReference>
<feature type="binding site" description="axial binding residue" evidence="6">
    <location>
        <position position="366"/>
    </location>
    <ligand>
        <name>heme</name>
        <dbReference type="ChEBI" id="CHEBI:30413"/>
    </ligand>
    <ligandPart>
        <name>Fe</name>
        <dbReference type="ChEBI" id="CHEBI:18248"/>
    </ligandPart>
</feature>
<dbReference type="PRINTS" id="PR00385">
    <property type="entry name" value="P450"/>
</dbReference>
<dbReference type="EMBL" id="JAFJYH010000289">
    <property type="protein sequence ID" value="KAG4413922.1"/>
    <property type="molecule type" value="Genomic_DNA"/>
</dbReference>
<evidence type="ECO:0000256" key="1">
    <source>
        <dbReference type="ARBA" id="ARBA00001971"/>
    </source>
</evidence>
<dbReference type="CDD" id="cd11058">
    <property type="entry name" value="CYP60B-like"/>
    <property type="match status" value="1"/>
</dbReference>
<evidence type="ECO:0000313" key="9">
    <source>
        <dbReference type="Proteomes" id="UP000664132"/>
    </source>
</evidence>
<comment type="caution">
    <text evidence="8">The sequence shown here is derived from an EMBL/GenBank/DDBJ whole genome shotgun (WGS) entry which is preliminary data.</text>
</comment>
<dbReference type="PROSITE" id="PS00086">
    <property type="entry name" value="CYTOCHROME_P450"/>
    <property type="match status" value="1"/>
</dbReference>
<evidence type="ECO:0000256" key="3">
    <source>
        <dbReference type="ARBA" id="ARBA00022617"/>
    </source>
</evidence>
<evidence type="ECO:0000256" key="6">
    <source>
        <dbReference type="PIRSR" id="PIRSR602401-1"/>
    </source>
</evidence>
<dbReference type="OrthoDB" id="1470350at2759"/>
<dbReference type="InterPro" id="IPR017972">
    <property type="entry name" value="Cyt_P450_CS"/>
</dbReference>
<evidence type="ECO:0008006" key="10">
    <source>
        <dbReference type="Google" id="ProtNLM"/>
    </source>
</evidence>
<dbReference type="InterPro" id="IPR002401">
    <property type="entry name" value="Cyt_P450_E_grp-I"/>
</dbReference>
<accession>A0A8H7W3L5</accession>